<evidence type="ECO:0000259" key="1">
    <source>
        <dbReference type="Pfam" id="PF13228"/>
    </source>
</evidence>
<dbReference type="EMBL" id="SJKA01000012">
    <property type="protein sequence ID" value="TCC28527.1"/>
    <property type="molecule type" value="Genomic_DNA"/>
</dbReference>
<dbReference type="Pfam" id="PF13228">
    <property type="entry name" value="DUF4037"/>
    <property type="match status" value="1"/>
</dbReference>
<dbReference type="AlphaFoldDB" id="A0A4R0I8G5"/>
<gene>
    <name evidence="2" type="ORF">E0H50_29980</name>
</gene>
<name>A0A4R0I8G5_9ACTN</name>
<evidence type="ECO:0000313" key="3">
    <source>
        <dbReference type="Proteomes" id="UP000292695"/>
    </source>
</evidence>
<accession>A0A4R0I8G5</accession>
<dbReference type="InterPro" id="IPR025117">
    <property type="entry name" value="DUF4037"/>
</dbReference>
<dbReference type="OrthoDB" id="3030at2"/>
<dbReference type="RefSeq" id="WP_131293885.1">
    <property type="nucleotide sequence ID" value="NZ_SJKA01000012.1"/>
</dbReference>
<reference evidence="2 3" key="1">
    <citation type="submission" date="2019-02" db="EMBL/GenBank/DDBJ databases">
        <title>Kribbella capetownensis sp. nov. and Kribbella speibonae sp. nov., isolated from soil.</title>
        <authorList>
            <person name="Curtis S.M."/>
            <person name="Norton I."/>
            <person name="Everest G.J."/>
            <person name="Meyers P.R."/>
        </authorList>
    </citation>
    <scope>NUCLEOTIDE SEQUENCE [LARGE SCALE GENOMIC DNA]</scope>
    <source>
        <strain evidence="2 3">DSM 27082</strain>
    </source>
</reference>
<protein>
    <submittedName>
        <fullName evidence="2">DUF4037 domain-containing protein</fullName>
    </submittedName>
</protein>
<proteinExistence type="predicted"/>
<comment type="caution">
    <text evidence="2">The sequence shown here is derived from an EMBL/GenBank/DDBJ whole genome shotgun (WGS) entry which is preliminary data.</text>
</comment>
<organism evidence="2 3">
    <name type="scientific">Kribbella sindirgiensis</name>
    <dbReference type="NCBI Taxonomy" id="1124744"/>
    <lineage>
        <taxon>Bacteria</taxon>
        <taxon>Bacillati</taxon>
        <taxon>Actinomycetota</taxon>
        <taxon>Actinomycetes</taxon>
        <taxon>Propionibacteriales</taxon>
        <taxon>Kribbellaceae</taxon>
        <taxon>Kribbella</taxon>
    </lineage>
</organism>
<dbReference type="Proteomes" id="UP000292695">
    <property type="component" value="Unassembled WGS sequence"/>
</dbReference>
<sequence>MGSGLELCRRFYSEVVGPVVGVPHSAGLLGRGSEVLGFDDEMSTDHNCEARVLLFVEDGVEVRPEVPGAFEGRPALVEVHTLRDYFLDQLGFDVDGTLTPEDWLTFPESILRQHTAGGVFHDDVGLQAVRDRLAYYPDDVWRYLMISAWWRVHPEMNLVGRVGYVGDELGSTLVGAQLVQDLMQLCFLLERTYAPYSKWFGTAFARLSCGPAIGPLLRDVLRAETWQERERALSAAYRAVGELHNRLAITAPVELGVERMWDRPFEVVWGDFPGALSAAIQDPKVRRIADRWPVGGIDRVRNLLWKARDRRHLLGLVDSR</sequence>
<feature type="domain" description="DUF4037" evidence="1">
    <location>
        <begin position="103"/>
        <end position="200"/>
    </location>
</feature>
<keyword evidence="3" id="KW-1185">Reference proteome</keyword>
<evidence type="ECO:0000313" key="2">
    <source>
        <dbReference type="EMBL" id="TCC28527.1"/>
    </source>
</evidence>